<organism evidence="1 2">
    <name type="scientific">Rathayibacter oskolensis</name>
    <dbReference type="NCBI Taxonomy" id="1891671"/>
    <lineage>
        <taxon>Bacteria</taxon>
        <taxon>Bacillati</taxon>
        <taxon>Actinomycetota</taxon>
        <taxon>Actinomycetes</taxon>
        <taxon>Micrococcales</taxon>
        <taxon>Microbacteriaceae</taxon>
        <taxon>Rathayibacter</taxon>
    </lineage>
</organism>
<gene>
    <name evidence="1" type="ORF">SAMN06295885_0008</name>
</gene>
<proteinExistence type="predicted"/>
<protein>
    <submittedName>
        <fullName evidence="1">Uncharacterized protein</fullName>
    </submittedName>
</protein>
<dbReference type="EMBL" id="FXBM01000001">
    <property type="protein sequence ID" value="SMH27627.1"/>
    <property type="molecule type" value="Genomic_DNA"/>
</dbReference>
<evidence type="ECO:0000313" key="1">
    <source>
        <dbReference type="EMBL" id="SMH27627.1"/>
    </source>
</evidence>
<accession>A0A1X7MU18</accession>
<keyword evidence="2" id="KW-1185">Reference proteome</keyword>
<dbReference type="AlphaFoldDB" id="A0A1X7MU18"/>
<reference evidence="2" key="1">
    <citation type="submission" date="2017-04" db="EMBL/GenBank/DDBJ databases">
        <authorList>
            <person name="Varghese N."/>
            <person name="Submissions S."/>
        </authorList>
    </citation>
    <scope>NUCLEOTIDE SEQUENCE [LARGE SCALE GENOMIC DNA]</scope>
    <source>
        <strain evidence="2">VKM Ac-2121</strain>
    </source>
</reference>
<name>A0A1X7MU18_9MICO</name>
<dbReference type="Proteomes" id="UP000193711">
    <property type="component" value="Unassembled WGS sequence"/>
</dbReference>
<evidence type="ECO:0000313" key="2">
    <source>
        <dbReference type="Proteomes" id="UP000193711"/>
    </source>
</evidence>
<sequence length="109" mass="11483">MRHNAPMSKKIDAAHRALVAALSKHAALVTDKESSQRKVERAAADLRAAATSYSALVAARTGTASPFADIADPRLDQPTIASLRAERDSIAKKLARHEAAEADARALAG</sequence>